<keyword evidence="2" id="KW-0479">Metal-binding</keyword>
<evidence type="ECO:0000313" key="7">
    <source>
        <dbReference type="Proteomes" id="UP000002033"/>
    </source>
</evidence>
<comment type="cofactor">
    <cofactor evidence="1">
        <name>Mg(2+)</name>
        <dbReference type="ChEBI" id="CHEBI:18420"/>
    </cofactor>
</comment>
<keyword evidence="7" id="KW-1185">Reference proteome</keyword>
<dbReference type="SUPFAM" id="SSF55811">
    <property type="entry name" value="Nudix"/>
    <property type="match status" value="1"/>
</dbReference>
<dbReference type="InterPro" id="IPR015797">
    <property type="entry name" value="NUDIX_hydrolase-like_dom_sf"/>
</dbReference>
<reference evidence="7" key="1">
    <citation type="journal article" date="2011" name="J. Bacteriol.">
        <title>Genome sequences of eight morphologically diverse alphaproteobacteria.</title>
        <authorList>
            <consortium name="US DOE Joint Genome Institute"/>
            <person name="Brown P.J."/>
            <person name="Kysela D.T."/>
            <person name="Buechlein A."/>
            <person name="Hemmerich C."/>
            <person name="Brun Y.V."/>
        </authorList>
    </citation>
    <scope>NUCLEOTIDE SEQUENCE [LARGE SCALE GENOMIC DNA]</scope>
    <source>
        <strain evidence="7">ATCC 51888 / DSM 1869 / NCIB 11706 / TK 0415</strain>
    </source>
</reference>
<protein>
    <submittedName>
        <fullName evidence="6">NUDIX hydrolase</fullName>
    </submittedName>
</protein>
<organism evidence="6 7">
    <name type="scientific">Hyphomicrobium denitrificans (strain ATCC 51888 / DSM 1869 / NCIMB 11706 / TK 0415)</name>
    <dbReference type="NCBI Taxonomy" id="582899"/>
    <lineage>
        <taxon>Bacteria</taxon>
        <taxon>Pseudomonadati</taxon>
        <taxon>Pseudomonadota</taxon>
        <taxon>Alphaproteobacteria</taxon>
        <taxon>Hyphomicrobiales</taxon>
        <taxon>Hyphomicrobiaceae</taxon>
        <taxon>Hyphomicrobium</taxon>
    </lineage>
</organism>
<evidence type="ECO:0000256" key="4">
    <source>
        <dbReference type="ARBA" id="ARBA00022842"/>
    </source>
</evidence>
<dbReference type="PANTHER" id="PTHR12629:SF0">
    <property type="entry name" value="DIPHOSPHOINOSITOL-POLYPHOSPHATE DIPHOSPHATASE"/>
    <property type="match status" value="1"/>
</dbReference>
<dbReference type="PROSITE" id="PS51462">
    <property type="entry name" value="NUDIX"/>
    <property type="match status" value="1"/>
</dbReference>
<evidence type="ECO:0000256" key="3">
    <source>
        <dbReference type="ARBA" id="ARBA00022801"/>
    </source>
</evidence>
<dbReference type="GO" id="GO:0016462">
    <property type="term" value="F:pyrophosphatase activity"/>
    <property type="evidence" value="ECO:0007669"/>
    <property type="project" value="InterPro"/>
</dbReference>
<dbReference type="KEGG" id="hdn:Hden_2403"/>
<evidence type="ECO:0000256" key="1">
    <source>
        <dbReference type="ARBA" id="ARBA00001946"/>
    </source>
</evidence>
<dbReference type="Gene3D" id="3.90.79.10">
    <property type="entry name" value="Nucleoside Triphosphate Pyrophosphohydrolase"/>
    <property type="match status" value="1"/>
</dbReference>
<keyword evidence="4" id="KW-0460">Magnesium</keyword>
<dbReference type="eggNOG" id="COG0494">
    <property type="taxonomic scope" value="Bacteria"/>
</dbReference>
<dbReference type="GO" id="GO:0005737">
    <property type="term" value="C:cytoplasm"/>
    <property type="evidence" value="ECO:0007669"/>
    <property type="project" value="TreeGrafter"/>
</dbReference>
<evidence type="ECO:0000259" key="5">
    <source>
        <dbReference type="PROSITE" id="PS51462"/>
    </source>
</evidence>
<keyword evidence="3 6" id="KW-0378">Hydrolase</keyword>
<gene>
    <name evidence="6" type="ordered locus">Hden_2403</name>
</gene>
<proteinExistence type="predicted"/>
<dbReference type="PANTHER" id="PTHR12629">
    <property type="entry name" value="DIPHOSPHOINOSITOL POLYPHOSPHATE PHOSPHOHYDROLASE"/>
    <property type="match status" value="1"/>
</dbReference>
<dbReference type="EMBL" id="CP002083">
    <property type="protein sequence ID" value="ADJ24200.1"/>
    <property type="molecule type" value="Genomic_DNA"/>
</dbReference>
<evidence type="ECO:0000313" key="6">
    <source>
        <dbReference type="EMBL" id="ADJ24200.1"/>
    </source>
</evidence>
<dbReference type="OrthoDB" id="7066910at2"/>
<dbReference type="InterPro" id="IPR047198">
    <property type="entry name" value="DDP-like_NUDIX"/>
</dbReference>
<dbReference type="RefSeq" id="WP_013216359.1">
    <property type="nucleotide sequence ID" value="NC_014313.1"/>
</dbReference>
<dbReference type="CDD" id="cd04666">
    <property type="entry name" value="NUDIX_DIPP2_like_Nudt4"/>
    <property type="match status" value="1"/>
</dbReference>
<dbReference type="AlphaFoldDB" id="D8JRY2"/>
<dbReference type="STRING" id="582899.Hden_2403"/>
<dbReference type="GO" id="GO:0046872">
    <property type="term" value="F:metal ion binding"/>
    <property type="evidence" value="ECO:0007669"/>
    <property type="project" value="UniProtKB-KW"/>
</dbReference>
<accession>D8JRY2</accession>
<dbReference type="Pfam" id="PF00293">
    <property type="entry name" value="NUDIX"/>
    <property type="match status" value="1"/>
</dbReference>
<dbReference type="HOGENOM" id="CLU_037162_8_1_5"/>
<dbReference type="Proteomes" id="UP000002033">
    <property type="component" value="Chromosome"/>
</dbReference>
<dbReference type="InterPro" id="IPR000086">
    <property type="entry name" value="NUDIX_hydrolase_dom"/>
</dbReference>
<feature type="domain" description="Nudix hydrolase" evidence="5">
    <location>
        <begin position="2"/>
        <end position="134"/>
    </location>
</feature>
<sequence length="136" mass="15633">MPLLKQVGALPLRKAPSNMIEVLLVSSRDTGRWVIPKGWPSKRMVDSAAAAREAKQEAGVVGKIAKKPVGNYRYRKIEKENVRLIEVDVYLLWVKKEKKQWKEKAERNRVWFDAETASRKVREPNLRALISALAKR</sequence>
<name>D8JRY2_HYPDA</name>
<evidence type="ECO:0000256" key="2">
    <source>
        <dbReference type="ARBA" id="ARBA00022723"/>
    </source>
</evidence>